<accession>A0ABV9Z375</accession>
<dbReference type="EMBL" id="JBHSJF010000007">
    <property type="protein sequence ID" value="MFC5069440.1"/>
    <property type="molecule type" value="Genomic_DNA"/>
</dbReference>
<evidence type="ECO:0000313" key="2">
    <source>
        <dbReference type="EMBL" id="MFC5069440.1"/>
    </source>
</evidence>
<sequence length="256" mass="29560">MPSEIRIISLKDSVQRRTEIEAQMARLAVPWSFYDAATSLPDWLPYNARHAVWNRGRELTRGELGCFASHVSLWKWLSEHNDLNSMCVLEDDVLINWSFFEKAGEFDASFNGFNFVRFYGKLPVSTRCIAPVLGRYLVEYRRPVYGTQGYWINKAGAKLFLSSIQKVVRPIDDEMDRVWAHGVPSLGLYPAPLTELDFGSTIEMDRRLDLPALRGSDRIMRLLARAAEKARRIAFYAGIRWFRPRRLPITDRIQSA</sequence>
<dbReference type="InterPro" id="IPR002654">
    <property type="entry name" value="Glyco_trans_25"/>
</dbReference>
<evidence type="ECO:0000259" key="1">
    <source>
        <dbReference type="Pfam" id="PF01755"/>
    </source>
</evidence>
<dbReference type="RefSeq" id="WP_114958702.1">
    <property type="nucleotide sequence ID" value="NZ_JBHSJF010000007.1"/>
</dbReference>
<organism evidence="2 3">
    <name type="scientific">Flaviflagellibacter deserti</name>
    <dbReference type="NCBI Taxonomy" id="2267266"/>
    <lineage>
        <taxon>Bacteria</taxon>
        <taxon>Pseudomonadati</taxon>
        <taxon>Pseudomonadota</taxon>
        <taxon>Alphaproteobacteria</taxon>
        <taxon>Hyphomicrobiales</taxon>
        <taxon>Flaviflagellibacter</taxon>
    </lineage>
</organism>
<keyword evidence="3" id="KW-1185">Reference proteome</keyword>
<gene>
    <name evidence="2" type="ORF">ACFPFW_15590</name>
</gene>
<reference evidence="3" key="1">
    <citation type="journal article" date="2019" name="Int. J. Syst. Evol. Microbiol.">
        <title>The Global Catalogue of Microorganisms (GCM) 10K type strain sequencing project: providing services to taxonomists for standard genome sequencing and annotation.</title>
        <authorList>
            <consortium name="The Broad Institute Genomics Platform"/>
            <consortium name="The Broad Institute Genome Sequencing Center for Infectious Disease"/>
            <person name="Wu L."/>
            <person name="Ma J."/>
        </authorList>
    </citation>
    <scope>NUCLEOTIDE SEQUENCE [LARGE SCALE GENOMIC DNA]</scope>
    <source>
        <strain evidence="3">CGMCC 1.16444</strain>
    </source>
</reference>
<evidence type="ECO:0000313" key="3">
    <source>
        <dbReference type="Proteomes" id="UP001595796"/>
    </source>
</evidence>
<dbReference type="CDD" id="cd06532">
    <property type="entry name" value="Glyco_transf_25"/>
    <property type="match status" value="1"/>
</dbReference>
<dbReference type="Pfam" id="PF01755">
    <property type="entry name" value="Glyco_transf_25"/>
    <property type="match status" value="1"/>
</dbReference>
<name>A0ABV9Z375_9HYPH</name>
<feature type="domain" description="Glycosyl transferase family 25" evidence="1">
    <location>
        <begin position="5"/>
        <end position="174"/>
    </location>
</feature>
<proteinExistence type="predicted"/>
<comment type="caution">
    <text evidence="2">The sequence shown here is derived from an EMBL/GenBank/DDBJ whole genome shotgun (WGS) entry which is preliminary data.</text>
</comment>
<dbReference type="Proteomes" id="UP001595796">
    <property type="component" value="Unassembled WGS sequence"/>
</dbReference>
<protein>
    <submittedName>
        <fullName evidence="2">Glycosyltransferase family 25 protein</fullName>
    </submittedName>
</protein>